<dbReference type="GO" id="GO:0016020">
    <property type="term" value="C:membrane"/>
    <property type="evidence" value="ECO:0007669"/>
    <property type="project" value="UniProtKB-SubCell"/>
</dbReference>
<dbReference type="KEGG" id="gom:D7316_04915"/>
<dbReference type="PANTHER" id="PTHR37042">
    <property type="entry name" value="OUTER MEMBRANE PROTEIN RV1973"/>
    <property type="match status" value="1"/>
</dbReference>
<keyword evidence="5" id="KW-1185">Reference proteome</keyword>
<accession>A0A3G8JTW0</accession>
<gene>
    <name evidence="4" type="ORF">D7316_04915</name>
</gene>
<evidence type="ECO:0008006" key="6">
    <source>
        <dbReference type="Google" id="ProtNLM"/>
    </source>
</evidence>
<dbReference type="Proteomes" id="UP000271469">
    <property type="component" value="Chromosome"/>
</dbReference>
<sequence length="193" mass="20756">MAEDARLDAERAARAGLRRAVDDLRAAEVAAGVRRRSRIAWILLPIALVAVVAAVLAVTMWVRAERAYTDADYQRAAIARVSLLLSPDHRRPDQARRILDGATGEFHDEFAQSADGFTRFIRSQGTAATGTVDGAGVSGRSGDRATVLVSATVEFENDSGATGTPVNTRQFRLRTLLVPADGELKLAAVQYLP</sequence>
<name>A0A3G8JTW0_9ACTN</name>
<keyword evidence="2 3" id="KW-0472">Membrane</keyword>
<keyword evidence="3" id="KW-1133">Transmembrane helix</keyword>
<organism evidence="4 5">
    <name type="scientific">Gordonia insulae</name>
    <dbReference type="NCBI Taxonomy" id="2420509"/>
    <lineage>
        <taxon>Bacteria</taxon>
        <taxon>Bacillati</taxon>
        <taxon>Actinomycetota</taxon>
        <taxon>Actinomycetes</taxon>
        <taxon>Mycobacteriales</taxon>
        <taxon>Gordoniaceae</taxon>
        <taxon>Gordonia</taxon>
    </lineage>
</organism>
<evidence type="ECO:0000313" key="5">
    <source>
        <dbReference type="Proteomes" id="UP000271469"/>
    </source>
</evidence>
<dbReference type="AlphaFoldDB" id="A0A3G8JTW0"/>
<dbReference type="PANTHER" id="PTHR37042:SF4">
    <property type="entry name" value="OUTER MEMBRANE PROTEIN RV1973"/>
    <property type="match status" value="1"/>
</dbReference>
<reference evidence="4 5" key="1">
    <citation type="submission" date="2018-11" db="EMBL/GenBank/DDBJ databases">
        <title>Gordonia insulae sp. nov., isolated from an island soil.</title>
        <authorList>
            <person name="Kim Y.S."/>
            <person name="Kim S.B."/>
        </authorList>
    </citation>
    <scope>NUCLEOTIDE SEQUENCE [LARGE SCALE GENOMIC DNA]</scope>
    <source>
        <strain evidence="4 5">MMS17-SY073</strain>
    </source>
</reference>
<evidence type="ECO:0000313" key="4">
    <source>
        <dbReference type="EMBL" id="AZG48298.1"/>
    </source>
</evidence>
<evidence type="ECO:0000256" key="2">
    <source>
        <dbReference type="ARBA" id="ARBA00023136"/>
    </source>
</evidence>
<feature type="transmembrane region" description="Helical" evidence="3">
    <location>
        <begin position="39"/>
        <end position="62"/>
    </location>
</feature>
<proteinExistence type="predicted"/>
<comment type="subcellular location">
    <subcellularLocation>
        <location evidence="1">Membrane</location>
    </subcellularLocation>
</comment>
<keyword evidence="3" id="KW-0812">Transmembrane</keyword>
<evidence type="ECO:0000256" key="3">
    <source>
        <dbReference type="SAM" id="Phobius"/>
    </source>
</evidence>
<dbReference type="EMBL" id="CP033972">
    <property type="protein sequence ID" value="AZG48298.1"/>
    <property type="molecule type" value="Genomic_DNA"/>
</dbReference>
<evidence type="ECO:0000256" key="1">
    <source>
        <dbReference type="ARBA" id="ARBA00004370"/>
    </source>
</evidence>
<dbReference type="OrthoDB" id="4774723at2"/>
<dbReference type="RefSeq" id="WP_124710528.1">
    <property type="nucleotide sequence ID" value="NZ_CP033972.1"/>
</dbReference>
<protein>
    <recommendedName>
        <fullName evidence="6">Mce-associated membrane protein</fullName>
    </recommendedName>
</protein>